<protein>
    <recommendedName>
        <fullName evidence="3">asparagine synthase (glutamine-hydrolyzing)</fullName>
        <ecNumber evidence="3">6.3.5.4</ecNumber>
    </recommendedName>
</protein>
<evidence type="ECO:0000256" key="9">
    <source>
        <dbReference type="PIRSR" id="PIRSR001589-2"/>
    </source>
</evidence>
<keyword evidence="4 9" id="KW-0547">Nucleotide-binding</keyword>
<dbReference type="SUPFAM" id="SSF52402">
    <property type="entry name" value="Adenine nucleotide alpha hydrolases-like"/>
    <property type="match status" value="1"/>
</dbReference>
<evidence type="ECO:0000256" key="1">
    <source>
        <dbReference type="ARBA" id="ARBA00005187"/>
    </source>
</evidence>
<dbReference type="HOGENOM" id="CLU_014658_3_1_7"/>
<dbReference type="GO" id="GO:0016740">
    <property type="term" value="F:transferase activity"/>
    <property type="evidence" value="ECO:0007669"/>
    <property type="project" value="UniProtKB-KW"/>
</dbReference>
<feature type="binding site" evidence="9">
    <location>
        <position position="100"/>
    </location>
    <ligand>
        <name>L-glutamine</name>
        <dbReference type="ChEBI" id="CHEBI:58359"/>
    </ligand>
</feature>
<dbReference type="PATRIC" id="fig|879567.3.peg.2199"/>
<dbReference type="InterPro" id="IPR051786">
    <property type="entry name" value="ASN_synthetase/amidase"/>
</dbReference>
<keyword evidence="5 9" id="KW-0067">ATP-binding</keyword>
<dbReference type="PROSITE" id="PS51278">
    <property type="entry name" value="GATASE_TYPE_2"/>
    <property type="match status" value="1"/>
</dbReference>
<dbReference type="Gene3D" id="3.60.20.10">
    <property type="entry name" value="Glutamine Phosphoribosylpyrophosphate, subunit 1, domain 1"/>
    <property type="match status" value="1"/>
</dbReference>
<dbReference type="RefSeq" id="WP_015415346.1">
    <property type="nucleotide sequence ID" value="NC_020409.1"/>
</dbReference>
<dbReference type="GO" id="GO:0006529">
    <property type="term" value="P:asparagine biosynthetic process"/>
    <property type="evidence" value="ECO:0007669"/>
    <property type="project" value="UniProtKB-KW"/>
</dbReference>
<dbReference type="PANTHER" id="PTHR43284">
    <property type="entry name" value="ASPARAGINE SYNTHETASE (GLUTAMINE-HYDROLYZING)"/>
    <property type="match status" value="1"/>
</dbReference>
<dbReference type="InterPro" id="IPR017932">
    <property type="entry name" value="GATase_2_dom"/>
</dbReference>
<keyword evidence="12" id="KW-0808">Transferase</keyword>
<evidence type="ECO:0000256" key="4">
    <source>
        <dbReference type="ARBA" id="ARBA00022741"/>
    </source>
</evidence>
<dbReference type="PANTHER" id="PTHR43284:SF1">
    <property type="entry name" value="ASPARAGINE SYNTHETASE"/>
    <property type="match status" value="1"/>
</dbReference>
<dbReference type="KEGG" id="dpi:BN4_12067"/>
<feature type="domain" description="Glutamine amidotransferase type-2" evidence="11">
    <location>
        <begin position="2"/>
        <end position="213"/>
    </location>
</feature>
<dbReference type="SUPFAM" id="SSF56235">
    <property type="entry name" value="N-terminal nucleophile aminohydrolases (Ntn hydrolases)"/>
    <property type="match status" value="1"/>
</dbReference>
<dbReference type="EC" id="6.3.5.4" evidence="3"/>
<dbReference type="CDD" id="cd00712">
    <property type="entry name" value="AsnB"/>
    <property type="match status" value="1"/>
</dbReference>
<reference evidence="12 13" key="1">
    <citation type="journal article" date="2013" name="PLoS ONE">
        <title>The first genomic and proteomic characterization of a deep-sea sulfate reducer: insights into the piezophilic lifestyle of Desulfovibrio piezophilus.</title>
        <authorList>
            <person name="Pradel N."/>
            <person name="Ji B."/>
            <person name="Gimenez G."/>
            <person name="Talla E."/>
            <person name="Lenoble P."/>
            <person name="Garel M."/>
            <person name="Tamburini C."/>
            <person name="Fourquet P."/>
            <person name="Lebrun R."/>
            <person name="Bertin P."/>
            <person name="Denis Y."/>
            <person name="Pophillat M."/>
            <person name="Barbe V."/>
            <person name="Ollivier B."/>
            <person name="Dolla A."/>
        </authorList>
    </citation>
    <scope>NUCLEOTIDE SEQUENCE [LARGE SCALE GENOMIC DNA]</scope>
    <source>
        <strain evidence="13">DSM 10523 / SB164P1</strain>
    </source>
</reference>
<dbReference type="Gene3D" id="3.40.50.620">
    <property type="entry name" value="HUPs"/>
    <property type="match status" value="1"/>
</dbReference>
<keyword evidence="8" id="KW-0028">Amino-acid biosynthesis</keyword>
<dbReference type="GO" id="GO:0004066">
    <property type="term" value="F:asparagine synthase (glutamine-hydrolyzing) activity"/>
    <property type="evidence" value="ECO:0007669"/>
    <property type="project" value="UniProtKB-EC"/>
</dbReference>
<dbReference type="Pfam" id="PF13537">
    <property type="entry name" value="GATase_7"/>
    <property type="match status" value="1"/>
</dbReference>
<evidence type="ECO:0000256" key="8">
    <source>
        <dbReference type="PIRSR" id="PIRSR001589-1"/>
    </source>
</evidence>
<evidence type="ECO:0000256" key="5">
    <source>
        <dbReference type="ARBA" id="ARBA00022840"/>
    </source>
</evidence>
<dbReference type="GO" id="GO:0005829">
    <property type="term" value="C:cytosol"/>
    <property type="evidence" value="ECO:0007669"/>
    <property type="project" value="TreeGrafter"/>
</dbReference>
<name>M1WT64_PSEP2</name>
<evidence type="ECO:0000256" key="6">
    <source>
        <dbReference type="ARBA" id="ARBA00022962"/>
    </source>
</evidence>
<dbReference type="STRING" id="1322246.BN4_12067"/>
<dbReference type="InterPro" id="IPR014729">
    <property type="entry name" value="Rossmann-like_a/b/a_fold"/>
</dbReference>
<evidence type="ECO:0000256" key="7">
    <source>
        <dbReference type="ARBA" id="ARBA00048741"/>
    </source>
</evidence>
<dbReference type="PIRSF" id="PIRSF001589">
    <property type="entry name" value="Asn_synthetase_glu-h"/>
    <property type="match status" value="1"/>
</dbReference>
<dbReference type="CDD" id="cd01991">
    <property type="entry name" value="Asn_synthase_B_C"/>
    <property type="match status" value="1"/>
</dbReference>
<sequence length="644" mass="73188">MCGFLGIVASQALSIDRERFRRALNLQRHRGPDGSGVHWGPRHALGHRRLSIIDLNDRSAQPMCTEDGRFCLVFNGEIYNFKEIRSRLHGLGHRFCRESDTEVLLHAYEEWGTDCLEMMQGMFAFAVLDTASGKVVLARDRLGIKPLYYSRHGETLYFASEIKSILAMLDGMPAFNERAAASYLSFRQPLEQDTFYQGIHSLRPGHILTFDKERLHTIQWWDCAQCIEEQRDDKGEAFYADRLRELLTSSIRYRMISDVPVGAYLSGGVDSSAIATIMAGLSSDPVSTFTIGFTEDGYNEFPYARMVAEQAGTTHHEILLGSTAYMEDMERLIRLKDAPLSVPNEIPLNRMSAELKRHITVVLSGEGADELFWGYGRIFRSAFDYQRMVALENGEYPPQEASQLTAALTAAYGQAIFPSKLDHFLAKYRYVPLCEQQRLLDKDVVRSAEVMHRKTFSRLFRTAGDDYANNIAYAFTKIHLEGLLRRVDSSTMATSVEARVPFLDHRLVEFAFSVPSHHKLRWKSPEAEQAGKLLAADDISEHLDIPKYILKKSASKLLPHDILYRKKQGFPVPLDQWAGGDLKDKASEILLSQEARQRGLYEMKNMKKLVANLGPRTPHKDALKVWMLLNLEVFLSTCFTRPVL</sequence>
<evidence type="ECO:0000313" key="12">
    <source>
        <dbReference type="EMBL" id="CCH49302.1"/>
    </source>
</evidence>
<dbReference type="NCBIfam" id="TIGR01536">
    <property type="entry name" value="asn_synth_AEB"/>
    <property type="match status" value="1"/>
</dbReference>
<dbReference type="InterPro" id="IPR029055">
    <property type="entry name" value="Ntn_hydrolases_N"/>
</dbReference>
<comment type="pathway">
    <text evidence="1">Amino-acid biosynthesis; L-asparagine biosynthesis; L-asparagine from L-aspartate (L-Gln route): step 1/1.</text>
</comment>
<proteinExistence type="inferred from homology"/>
<reference evidence="13" key="2">
    <citation type="journal article" date="2013" name="Stand. Genomic Sci.">
        <title>Complete genome sequence of Desulfocapsa sulfexigens, a marine deltaproteobacterium specialized in disproportionating inorganic sulfur compounds.</title>
        <authorList>
            <person name="Finster K.W."/>
            <person name="Kjeldsen K.U."/>
            <person name="Kube M."/>
            <person name="Reinhardt R."/>
            <person name="Mussmann M."/>
            <person name="Amann R."/>
            <person name="Schreiber L."/>
        </authorList>
    </citation>
    <scope>NUCLEOTIDE SEQUENCE [LARGE SCALE GENOMIC DNA]</scope>
    <source>
        <strain evidence="13">DSM 10523 / SB164P1</strain>
    </source>
</reference>
<dbReference type="InterPro" id="IPR006426">
    <property type="entry name" value="Asn_synth_AEB"/>
</dbReference>
<feature type="binding site" evidence="9">
    <location>
        <begin position="364"/>
        <end position="365"/>
    </location>
    <ligand>
        <name>ATP</name>
        <dbReference type="ChEBI" id="CHEBI:30616"/>
    </ligand>
</feature>
<comment type="similarity">
    <text evidence="2">Belongs to the asparagine synthetase family.</text>
</comment>
<evidence type="ECO:0000256" key="3">
    <source>
        <dbReference type="ARBA" id="ARBA00012737"/>
    </source>
</evidence>
<keyword evidence="13" id="KW-1185">Reference proteome</keyword>
<feature type="binding site" evidence="9">
    <location>
        <position position="291"/>
    </location>
    <ligand>
        <name>ATP</name>
        <dbReference type="ChEBI" id="CHEBI:30616"/>
    </ligand>
</feature>
<dbReference type="OrthoDB" id="9763290at2"/>
<comment type="catalytic activity">
    <reaction evidence="7">
        <text>L-aspartate + L-glutamine + ATP + H2O = L-asparagine + L-glutamate + AMP + diphosphate + H(+)</text>
        <dbReference type="Rhea" id="RHEA:12228"/>
        <dbReference type="ChEBI" id="CHEBI:15377"/>
        <dbReference type="ChEBI" id="CHEBI:15378"/>
        <dbReference type="ChEBI" id="CHEBI:29985"/>
        <dbReference type="ChEBI" id="CHEBI:29991"/>
        <dbReference type="ChEBI" id="CHEBI:30616"/>
        <dbReference type="ChEBI" id="CHEBI:33019"/>
        <dbReference type="ChEBI" id="CHEBI:58048"/>
        <dbReference type="ChEBI" id="CHEBI:58359"/>
        <dbReference type="ChEBI" id="CHEBI:456215"/>
        <dbReference type="EC" id="6.3.5.4"/>
    </reaction>
</comment>
<dbReference type="BioCyc" id="DPIE1322246:BN4_RS10395-MONOMER"/>
<gene>
    <name evidence="12" type="ordered locus">BN4_12067</name>
</gene>
<accession>M1WT64</accession>
<keyword evidence="8" id="KW-0061">Asparagine biosynthesis</keyword>
<dbReference type="Proteomes" id="UP000011724">
    <property type="component" value="Chromosome"/>
</dbReference>
<dbReference type="eggNOG" id="COG0367">
    <property type="taxonomic scope" value="Bacteria"/>
</dbReference>
<feature type="site" description="Important for beta-aspartyl-AMP intermediate formation" evidence="10">
    <location>
        <position position="366"/>
    </location>
</feature>
<dbReference type="AlphaFoldDB" id="M1WT64"/>
<dbReference type="InterPro" id="IPR033738">
    <property type="entry name" value="AsnB_N"/>
</dbReference>
<evidence type="ECO:0000256" key="2">
    <source>
        <dbReference type="ARBA" id="ARBA00005752"/>
    </source>
</evidence>
<dbReference type="GO" id="GO:0005524">
    <property type="term" value="F:ATP binding"/>
    <property type="evidence" value="ECO:0007669"/>
    <property type="project" value="UniProtKB-KW"/>
</dbReference>
<dbReference type="Pfam" id="PF00733">
    <property type="entry name" value="Asn_synthase"/>
    <property type="match status" value="1"/>
</dbReference>
<evidence type="ECO:0000259" key="11">
    <source>
        <dbReference type="PROSITE" id="PS51278"/>
    </source>
</evidence>
<organism evidence="12 13">
    <name type="scientific">Pseudodesulfovibrio piezophilus (strain DSM 21447 / JCM 15486 / C1TLV30)</name>
    <name type="common">Desulfovibrio piezophilus</name>
    <dbReference type="NCBI Taxonomy" id="1322246"/>
    <lineage>
        <taxon>Bacteria</taxon>
        <taxon>Pseudomonadati</taxon>
        <taxon>Thermodesulfobacteriota</taxon>
        <taxon>Desulfovibrionia</taxon>
        <taxon>Desulfovibrionales</taxon>
        <taxon>Desulfovibrionaceae</taxon>
    </lineage>
</organism>
<dbReference type="InterPro" id="IPR001962">
    <property type="entry name" value="Asn_synthase"/>
</dbReference>
<feature type="active site" description="For GATase activity" evidence="8">
    <location>
        <position position="2"/>
    </location>
</feature>
<dbReference type="EMBL" id="FO203427">
    <property type="protein sequence ID" value="CCH49302.1"/>
    <property type="molecule type" value="Genomic_DNA"/>
</dbReference>
<keyword evidence="6 8" id="KW-0315">Glutamine amidotransferase</keyword>
<evidence type="ECO:0000313" key="13">
    <source>
        <dbReference type="Proteomes" id="UP000011724"/>
    </source>
</evidence>
<evidence type="ECO:0000256" key="10">
    <source>
        <dbReference type="PIRSR" id="PIRSR001589-3"/>
    </source>
</evidence>